<evidence type="ECO:0000313" key="2">
    <source>
        <dbReference type="Proteomes" id="UP001314229"/>
    </source>
</evidence>
<dbReference type="Proteomes" id="UP001314229">
    <property type="component" value="Unassembled WGS sequence"/>
</dbReference>
<protein>
    <submittedName>
        <fullName evidence="1">Cysteine-rich hydrophobic domain-containing protein 1</fullName>
    </submittedName>
</protein>
<name>A0AAV1P0T7_SCOSC</name>
<reference evidence="1 2" key="1">
    <citation type="submission" date="2024-01" db="EMBL/GenBank/DDBJ databases">
        <authorList>
            <person name="Alioto T."/>
            <person name="Alioto T."/>
            <person name="Gomez Garrido J."/>
        </authorList>
    </citation>
    <scope>NUCLEOTIDE SEQUENCE [LARGE SCALE GENOMIC DNA]</scope>
</reference>
<organism evidence="1 2">
    <name type="scientific">Scomber scombrus</name>
    <name type="common">Atlantic mackerel</name>
    <name type="synonym">Scomber vernalis</name>
    <dbReference type="NCBI Taxonomy" id="13677"/>
    <lineage>
        <taxon>Eukaryota</taxon>
        <taxon>Metazoa</taxon>
        <taxon>Chordata</taxon>
        <taxon>Craniata</taxon>
        <taxon>Vertebrata</taxon>
        <taxon>Euteleostomi</taxon>
        <taxon>Actinopterygii</taxon>
        <taxon>Neopterygii</taxon>
        <taxon>Teleostei</taxon>
        <taxon>Neoteleostei</taxon>
        <taxon>Acanthomorphata</taxon>
        <taxon>Pelagiaria</taxon>
        <taxon>Scombriformes</taxon>
        <taxon>Scombridae</taxon>
        <taxon>Scomber</taxon>
    </lineage>
</organism>
<sequence length="122" mass="14463">MSVLLPNMADFDTIYELEDEEDERVVSEEHLPRYCPEPVVMRGAGHITVFGLSNRFDTEFPSVLTGKTRRSIQKLLEWENNRLYHKLGLHWKLSKRKCESSNMMEYVILIEFLPKYPIFRPD</sequence>
<gene>
    <name evidence="1" type="ORF">FSCOSCO3_A032636</name>
</gene>
<evidence type="ECO:0000313" key="1">
    <source>
        <dbReference type="EMBL" id="CAK6964634.1"/>
    </source>
</evidence>
<proteinExistence type="predicted"/>
<dbReference type="EMBL" id="CAWUFR010000075">
    <property type="protein sequence ID" value="CAK6964634.1"/>
    <property type="molecule type" value="Genomic_DNA"/>
</dbReference>
<dbReference type="PANTHER" id="PTHR13005:SF2">
    <property type="entry name" value="CYSTEINE-RICH HYDROPHOBIC DOMAIN-CONTAINING PROTEIN 1"/>
    <property type="match status" value="1"/>
</dbReference>
<accession>A0AAV1P0T7</accession>
<comment type="caution">
    <text evidence="1">The sequence shown here is derived from an EMBL/GenBank/DDBJ whole genome shotgun (WGS) entry which is preliminary data.</text>
</comment>
<dbReference type="InterPro" id="IPR039735">
    <property type="entry name" value="CHIC1/2"/>
</dbReference>
<dbReference type="AlphaFoldDB" id="A0AAV1P0T7"/>
<keyword evidence="2" id="KW-1185">Reference proteome</keyword>
<dbReference type="PANTHER" id="PTHR13005">
    <property type="entry name" value="CYSTEINE-RICH HYDROPHOBIC DOMAIN PROTEIN BRAIN X-LINKED PROTEIN"/>
    <property type="match status" value="1"/>
</dbReference>